<feature type="transmembrane region" description="Helical" evidence="1">
    <location>
        <begin position="22"/>
        <end position="44"/>
    </location>
</feature>
<keyword evidence="1" id="KW-1133">Transmembrane helix</keyword>
<proteinExistence type="predicted"/>
<name>A0ABX7S8A1_9BACT</name>
<dbReference type="RefSeq" id="WP_207566751.1">
    <property type="nucleotide sequence ID" value="NZ_CP071446.1"/>
</dbReference>
<evidence type="ECO:0000256" key="1">
    <source>
        <dbReference type="SAM" id="Phobius"/>
    </source>
</evidence>
<feature type="domain" description="SHOCT" evidence="2">
    <location>
        <begin position="58"/>
        <end position="83"/>
    </location>
</feature>
<dbReference type="Pfam" id="PF09851">
    <property type="entry name" value="SHOCT"/>
    <property type="match status" value="1"/>
</dbReference>
<dbReference type="InterPro" id="IPR018649">
    <property type="entry name" value="SHOCT"/>
</dbReference>
<reference evidence="3 4" key="1">
    <citation type="submission" date="2021-03" db="EMBL/GenBank/DDBJ databases">
        <title>Thermosipho ferrireducens sp.nov., an anaerobic thermophilic iron-reducing bacterium isolated from a deep-sea hydrothermal sulfide deposits.</title>
        <authorList>
            <person name="Zeng X."/>
            <person name="Chen Y."/>
            <person name="Shao Z."/>
        </authorList>
    </citation>
    <scope>NUCLEOTIDE SEQUENCE [LARGE SCALE GENOMIC DNA]</scope>
    <source>
        <strain evidence="3 4">JL129W03</strain>
    </source>
</reference>
<accession>A0ABX7S8A1</accession>
<organism evidence="3 4">
    <name type="scientific">Thermosipho ferrireducens</name>
    <dbReference type="NCBI Taxonomy" id="2571116"/>
    <lineage>
        <taxon>Bacteria</taxon>
        <taxon>Thermotogati</taxon>
        <taxon>Thermotogota</taxon>
        <taxon>Thermotogae</taxon>
        <taxon>Thermotogales</taxon>
        <taxon>Fervidobacteriaceae</taxon>
        <taxon>Thermosipho</taxon>
    </lineage>
</organism>
<protein>
    <submittedName>
        <fullName evidence="3">SHOCT domain-containing protein</fullName>
    </submittedName>
</protein>
<keyword evidence="1" id="KW-0812">Transmembrane</keyword>
<dbReference type="Proteomes" id="UP000671862">
    <property type="component" value="Chromosome"/>
</dbReference>
<sequence>MWWHWPGAGCGLWSWGFGNGTWWFGLLWALLWIVVIVGTILIIVKLFSKTSFSNSDNALKILKSRFARGEISEEEFVKMKKLLKN</sequence>
<keyword evidence="4" id="KW-1185">Reference proteome</keyword>
<keyword evidence="1" id="KW-0472">Membrane</keyword>
<evidence type="ECO:0000313" key="3">
    <source>
        <dbReference type="EMBL" id="QTA38030.1"/>
    </source>
</evidence>
<dbReference type="EMBL" id="CP071446">
    <property type="protein sequence ID" value="QTA38030.1"/>
    <property type="molecule type" value="Genomic_DNA"/>
</dbReference>
<gene>
    <name evidence="3" type="ORF">JYK00_00320</name>
</gene>
<evidence type="ECO:0000259" key="2">
    <source>
        <dbReference type="Pfam" id="PF09851"/>
    </source>
</evidence>
<evidence type="ECO:0000313" key="4">
    <source>
        <dbReference type="Proteomes" id="UP000671862"/>
    </source>
</evidence>